<evidence type="ECO:0000313" key="13">
    <source>
        <dbReference type="RefSeq" id="XP_023167282.1"/>
    </source>
</evidence>
<dbReference type="GO" id="GO:0006974">
    <property type="term" value="P:DNA damage response"/>
    <property type="evidence" value="ECO:0007669"/>
    <property type="project" value="TreeGrafter"/>
</dbReference>
<dbReference type="GO" id="GO:0046872">
    <property type="term" value="F:metal ion binding"/>
    <property type="evidence" value="ECO:0007669"/>
    <property type="project" value="UniProtKB-UniRule"/>
</dbReference>
<protein>
    <recommendedName>
        <fullName evidence="10">Sugar phosphate phosphatase</fullName>
        <ecNumber evidence="10">2.1.1.-</ecNumber>
        <ecNumber evidence="10">3.1.3.-</ecNumber>
    </recommendedName>
</protein>
<evidence type="ECO:0000256" key="2">
    <source>
        <dbReference type="ARBA" id="ARBA00001326"/>
    </source>
</evidence>
<keyword evidence="10" id="KW-0489">Methyltransferase</keyword>
<dbReference type="Proteomes" id="UP000504633">
    <property type="component" value="Unplaced"/>
</dbReference>
<feature type="domain" description="Damage-control phosphatase ARMT1-like metal-binding" evidence="11">
    <location>
        <begin position="64"/>
        <end position="440"/>
    </location>
</feature>
<dbReference type="InterPro" id="IPR039763">
    <property type="entry name" value="ARMT1"/>
</dbReference>
<dbReference type="Gene3D" id="3.40.50.10880">
    <property type="entry name" value="Uncharacterised protein PF01937, DUF89, domain 3"/>
    <property type="match status" value="1"/>
</dbReference>
<dbReference type="EC" id="3.1.3.-" evidence="10"/>
<comment type="catalytic activity">
    <reaction evidence="9 10">
        <text>beta-D-fructose 6-phosphate = dihydroxyacetone + D-glyceraldehyde 3-phosphate</text>
        <dbReference type="Rhea" id="RHEA:28002"/>
        <dbReference type="ChEBI" id="CHEBI:16016"/>
        <dbReference type="ChEBI" id="CHEBI:57634"/>
        <dbReference type="ChEBI" id="CHEBI:59776"/>
    </reaction>
</comment>
<accession>A0A6J1LMT3</accession>
<evidence type="ECO:0000256" key="6">
    <source>
        <dbReference type="ARBA" id="ARBA00022801"/>
    </source>
</evidence>
<keyword evidence="6 10" id="KW-0378">Hydrolase</keyword>
<evidence type="ECO:0000256" key="7">
    <source>
        <dbReference type="ARBA" id="ARBA00023211"/>
    </source>
</evidence>
<dbReference type="GO" id="GO:0032259">
    <property type="term" value="P:methylation"/>
    <property type="evidence" value="ECO:0007669"/>
    <property type="project" value="UniProtKB-KW"/>
</dbReference>
<proteinExistence type="inferred from homology"/>
<evidence type="ECO:0000256" key="9">
    <source>
        <dbReference type="ARBA" id="ARBA00048809"/>
    </source>
</evidence>
<dbReference type="OMA" id="YCGLPIC"/>
<evidence type="ECO:0000256" key="10">
    <source>
        <dbReference type="RuleBase" id="RU367030"/>
    </source>
</evidence>
<dbReference type="RefSeq" id="XP_023167282.1">
    <property type="nucleotide sequence ID" value="XM_023311514.2"/>
</dbReference>
<comment type="cofactor">
    <cofactor evidence="10">
        <name>Mn(2+)</name>
        <dbReference type="ChEBI" id="CHEBI:29035"/>
    </cofactor>
    <cofactor evidence="10">
        <name>Ni(2+)</name>
        <dbReference type="ChEBI" id="CHEBI:49786"/>
    </cofactor>
</comment>
<gene>
    <name evidence="13" type="primary">LOC111597010</name>
</gene>
<organism evidence="12 13">
    <name type="scientific">Drosophila hydei</name>
    <name type="common">Fruit fly</name>
    <dbReference type="NCBI Taxonomy" id="7224"/>
    <lineage>
        <taxon>Eukaryota</taxon>
        <taxon>Metazoa</taxon>
        <taxon>Ecdysozoa</taxon>
        <taxon>Arthropoda</taxon>
        <taxon>Hexapoda</taxon>
        <taxon>Insecta</taxon>
        <taxon>Pterygota</taxon>
        <taxon>Neoptera</taxon>
        <taxon>Endopterygota</taxon>
        <taxon>Diptera</taxon>
        <taxon>Brachycera</taxon>
        <taxon>Muscomorpha</taxon>
        <taxon>Ephydroidea</taxon>
        <taxon>Drosophilidae</taxon>
        <taxon>Drosophila</taxon>
    </lineage>
</organism>
<dbReference type="OrthoDB" id="541375at2759"/>
<dbReference type="PANTHER" id="PTHR12260">
    <property type="entry name" value="DAMAGE-CONTROL PHOSPHATASE ARMT1"/>
    <property type="match status" value="1"/>
</dbReference>
<evidence type="ECO:0000256" key="1">
    <source>
        <dbReference type="ARBA" id="ARBA00000807"/>
    </source>
</evidence>
<evidence type="ECO:0000256" key="5">
    <source>
        <dbReference type="ARBA" id="ARBA00022723"/>
    </source>
</evidence>
<keyword evidence="7 10" id="KW-0464">Manganese</keyword>
<comment type="catalytic activity">
    <reaction evidence="1 10">
        <text>L-glutamyl-[protein] + S-adenosyl-L-methionine = [protein]-L-glutamate 5-O-methyl ester + S-adenosyl-L-homocysteine</text>
        <dbReference type="Rhea" id="RHEA:24452"/>
        <dbReference type="Rhea" id="RHEA-COMP:10208"/>
        <dbReference type="Rhea" id="RHEA-COMP:10311"/>
        <dbReference type="ChEBI" id="CHEBI:29973"/>
        <dbReference type="ChEBI" id="CHEBI:57856"/>
        <dbReference type="ChEBI" id="CHEBI:59789"/>
        <dbReference type="ChEBI" id="CHEBI:82795"/>
    </reaction>
</comment>
<sequence>MMDGVSITVINDSTDVDSITVYSKTTTAFSVASVFDQANNISELPSPLREPLSARYKNSFAFETFRERVPQILSDLINSLYQNEKRIMEKYGSYAHFELRRIVWSLDILHNEVLENKPFKYFYDKSPDSLEWNSFIKGLVNREKNQWFSANWMHAECYLYRRIWMAFQRSELLKDYDYFSQKKICSTRNFVYLFRAVLNDIKDLTYCYSSFVSMLKLSLWANRCDLSITSAVPSETIWNSLNKQNRHLLVDQSEDVWQFLTTGVHSSVSPPMVDIILDNAGFELFADLLLGVYLIDSKLAIKVRYHVKAIPYYVSDVTANDFRWMLNFLLHHEIPEFSYLGRKLRYFMRQGFFVLFETCKFWTRPQGFKYMSKLAPCLFVQLSFSALAIFKGDLNYRKLLDDINYSPTTPFKECLGGFQPTSICALRCIKSDLYCGLPNCLVELLTVNNPSWMRTGDKAIIQLAVKQIP</sequence>
<name>A0A6J1LMT3_DROHY</name>
<dbReference type="GeneID" id="111597010"/>
<dbReference type="Pfam" id="PF01937">
    <property type="entry name" value="ARMT1-like_dom"/>
    <property type="match status" value="1"/>
</dbReference>
<reference evidence="13" key="1">
    <citation type="submission" date="2025-08" db="UniProtKB">
        <authorList>
            <consortium name="RefSeq"/>
        </authorList>
    </citation>
    <scope>IDENTIFICATION</scope>
    <source>
        <strain evidence="13">15085-1641.00</strain>
        <tissue evidence="13">Whole body</tissue>
    </source>
</reference>
<dbReference type="GO" id="GO:0051998">
    <property type="term" value="F:protein carboxyl O-methyltransferase activity"/>
    <property type="evidence" value="ECO:0007669"/>
    <property type="project" value="UniProtKB-UniRule"/>
</dbReference>
<evidence type="ECO:0000256" key="8">
    <source>
        <dbReference type="ARBA" id="ARBA00045980"/>
    </source>
</evidence>
<evidence type="ECO:0000256" key="3">
    <source>
        <dbReference type="ARBA" id="ARBA00009519"/>
    </source>
</evidence>
<comment type="catalytic activity">
    <reaction evidence="2 10">
        <text>beta-D-fructose 1-phosphate + H2O = D-fructose + phosphate</text>
        <dbReference type="Rhea" id="RHEA:35603"/>
        <dbReference type="ChEBI" id="CHEBI:15377"/>
        <dbReference type="ChEBI" id="CHEBI:37721"/>
        <dbReference type="ChEBI" id="CHEBI:43474"/>
        <dbReference type="ChEBI" id="CHEBI:138881"/>
    </reaction>
</comment>
<dbReference type="Gene3D" id="1.20.930.60">
    <property type="match status" value="1"/>
</dbReference>
<dbReference type="InterPro" id="IPR002791">
    <property type="entry name" value="ARMT1-like_metal-bd"/>
</dbReference>
<evidence type="ECO:0000313" key="12">
    <source>
        <dbReference type="Proteomes" id="UP000504633"/>
    </source>
</evidence>
<comment type="similarity">
    <text evidence="3 10">Belongs to the damage-control phosphatase family. Sugar phosphate phosphatase III subfamily.</text>
</comment>
<dbReference type="GO" id="GO:0016791">
    <property type="term" value="F:phosphatase activity"/>
    <property type="evidence" value="ECO:0007669"/>
    <property type="project" value="TreeGrafter"/>
</dbReference>
<dbReference type="AlphaFoldDB" id="A0A6J1LMT3"/>
<keyword evidence="4" id="KW-0533">Nickel</keyword>
<keyword evidence="5 10" id="KW-0479">Metal-binding</keyword>
<comment type="function">
    <text evidence="8 10">Metal-dependent phosphatase that shows phosphatase activity against several substrates, including fructose-1-phosphate and fructose-6-phosphate. Its preference for fructose-1-phosphate, a strong glycating agent that causes DNA damage rather than a canonical yeast metabolite, suggests a damage-control function in hexose phosphate metabolism. Has also been shown to have O-methyltransferase activity that methylates glutamate residues of target proteins to form gamma-glutamyl methyl ester residues. Possibly methylates PCNA, suggesting it is involved in the DNA damage response.</text>
</comment>
<evidence type="ECO:0000259" key="11">
    <source>
        <dbReference type="Pfam" id="PF01937"/>
    </source>
</evidence>
<dbReference type="PANTHER" id="PTHR12260:SF6">
    <property type="entry name" value="DAMAGE-CONTROL PHOSPHATASE ARMT1"/>
    <property type="match status" value="1"/>
</dbReference>
<dbReference type="InterPro" id="IPR036075">
    <property type="entry name" value="ARMT-1-like_metal-bd_sf"/>
</dbReference>
<evidence type="ECO:0000256" key="4">
    <source>
        <dbReference type="ARBA" id="ARBA00022596"/>
    </source>
</evidence>
<dbReference type="EC" id="2.1.1.-" evidence="10"/>
<keyword evidence="12" id="KW-1185">Reference proteome</keyword>
<dbReference type="SUPFAM" id="SSF111321">
    <property type="entry name" value="AF1104-like"/>
    <property type="match status" value="1"/>
</dbReference>
<comment type="domain">
    <text evidence="10">Subfamily III proteins have a conserved RTxK motif about 40-50 residues from the C-terminus; the threonine may be replaced by serine or cysteine.</text>
</comment>
<keyword evidence="10" id="KW-0808">Transferase</keyword>
<dbReference type="GO" id="GO:0005634">
    <property type="term" value="C:nucleus"/>
    <property type="evidence" value="ECO:0007669"/>
    <property type="project" value="TreeGrafter"/>
</dbReference>
<dbReference type="KEGG" id="dhe:111597010"/>